<gene>
    <name evidence="1" type="ORF">FNH09_07425</name>
</gene>
<proteinExistence type="predicted"/>
<protein>
    <submittedName>
        <fullName evidence="1">Squamosa promoter-binding protein 15</fullName>
    </submittedName>
</protein>
<dbReference type="EMBL" id="VJZD01000020">
    <property type="protein sequence ID" value="MPY31150.1"/>
    <property type="molecule type" value="Genomic_DNA"/>
</dbReference>
<dbReference type="Proteomes" id="UP000325849">
    <property type="component" value="Unassembled WGS sequence"/>
</dbReference>
<dbReference type="OrthoDB" id="4552613at2"/>
<comment type="caution">
    <text evidence="1">The sequence shown here is derived from an EMBL/GenBank/DDBJ whole genome shotgun (WGS) entry which is preliminary data.</text>
</comment>
<dbReference type="AlphaFoldDB" id="A0A5N8V7A3"/>
<evidence type="ECO:0000313" key="2">
    <source>
        <dbReference type="Proteomes" id="UP000325849"/>
    </source>
</evidence>
<keyword evidence="2" id="KW-1185">Reference proteome</keyword>
<reference evidence="1 2" key="1">
    <citation type="submission" date="2019-07" db="EMBL/GenBank/DDBJ databases">
        <title>New species of Amycolatopsis and Streptomyces.</title>
        <authorList>
            <person name="Duangmal K."/>
            <person name="Teo W.F.A."/>
            <person name="Lipun K."/>
        </authorList>
    </citation>
    <scope>NUCLEOTIDE SEQUENCE [LARGE SCALE GENOMIC DNA]</scope>
    <source>
        <strain evidence="1 2">NBRC 109810</strain>
    </source>
</reference>
<name>A0A5N8V7A3_9ACTN</name>
<evidence type="ECO:0000313" key="1">
    <source>
        <dbReference type="EMBL" id="MPY31150.1"/>
    </source>
</evidence>
<sequence length="140" mass="16138">MSWVANVMISVDMADNASVKTLSEWLRTEAPRRTQPEARGVGFLNLLTSTETNQWGGWKNPECAVWAGVLNHADLDALKQRVFETPWREPNMVQLLVMDQEESFFRIWMIRGNELRQFAPLQPNEEDEGFFEDAGFYLNG</sequence>
<organism evidence="1 2">
    <name type="scientific">Streptomyces adustus</name>
    <dbReference type="NCBI Taxonomy" id="1609272"/>
    <lineage>
        <taxon>Bacteria</taxon>
        <taxon>Bacillati</taxon>
        <taxon>Actinomycetota</taxon>
        <taxon>Actinomycetes</taxon>
        <taxon>Kitasatosporales</taxon>
        <taxon>Streptomycetaceae</taxon>
        <taxon>Streptomyces</taxon>
    </lineage>
</organism>
<accession>A0A5N8V7A3</accession>